<comment type="caution">
    <text evidence="2">The sequence shown here is derived from an EMBL/GenBank/DDBJ whole genome shotgun (WGS) entry which is preliminary data.</text>
</comment>
<evidence type="ECO:0000313" key="5">
    <source>
        <dbReference type="Proteomes" id="UP000077881"/>
    </source>
</evidence>
<accession>A0A0Q9Y7A9</accession>
<feature type="transmembrane region" description="Helical" evidence="1">
    <location>
        <begin position="12"/>
        <end position="38"/>
    </location>
</feature>
<keyword evidence="1" id="KW-0812">Transmembrane</keyword>
<dbReference type="EMBL" id="LGPB01000034">
    <property type="protein sequence ID" value="KRG16758.1"/>
    <property type="molecule type" value="Genomic_DNA"/>
</dbReference>
<proteinExistence type="predicted"/>
<dbReference type="Pfam" id="PF19728">
    <property type="entry name" value="DUF6220"/>
    <property type="match status" value="1"/>
</dbReference>
<name>A0A0Q9Y7A9_9BACI</name>
<feature type="transmembrane region" description="Helical" evidence="1">
    <location>
        <begin position="50"/>
        <end position="68"/>
    </location>
</feature>
<feature type="transmembrane region" description="Helical" evidence="1">
    <location>
        <begin position="99"/>
        <end position="122"/>
    </location>
</feature>
<reference evidence="3 5" key="1">
    <citation type="submission" date="2015-05" db="EMBL/GenBank/DDBJ databases">
        <title>Comparison of genome.</title>
        <authorList>
            <person name="Zheng Z."/>
            <person name="Sun M."/>
        </authorList>
    </citation>
    <scope>NUCLEOTIDE SEQUENCE [LARGE SCALE GENOMIC DNA]</scope>
    <source>
        <strain evidence="3 5">G25-74</strain>
    </source>
</reference>
<evidence type="ECO:0000256" key="1">
    <source>
        <dbReference type="SAM" id="Phobius"/>
    </source>
</evidence>
<evidence type="ECO:0000313" key="2">
    <source>
        <dbReference type="EMBL" id="KRG16758.1"/>
    </source>
</evidence>
<dbReference type="Proteomes" id="UP000077881">
    <property type="component" value="Unassembled WGS sequence"/>
</dbReference>
<dbReference type="EMBL" id="LDJR01000056">
    <property type="protein sequence ID" value="OAK68530.1"/>
    <property type="molecule type" value="Genomic_DNA"/>
</dbReference>
<keyword evidence="5" id="KW-1185">Reference proteome</keyword>
<evidence type="ECO:0000313" key="4">
    <source>
        <dbReference type="Proteomes" id="UP000053881"/>
    </source>
</evidence>
<gene>
    <name evidence="3" type="ORF">ABB05_15765</name>
    <name evidence="2" type="ORF">ACA29_04080</name>
</gene>
<dbReference type="AlphaFoldDB" id="A0A0Q9Y7A9"/>
<evidence type="ECO:0000313" key="3">
    <source>
        <dbReference type="EMBL" id="OAK68530.1"/>
    </source>
</evidence>
<reference evidence="2 4" key="2">
    <citation type="submission" date="2015-06" db="EMBL/GenBank/DDBJ databases">
        <title>Genome sequencing project of Bacillus galactosidilyticus PL133.</title>
        <authorList>
            <person name="Gaiero J."/>
            <person name="Nicol R."/>
            <person name="Habash M."/>
        </authorList>
    </citation>
    <scope>NUCLEOTIDE SEQUENCE [LARGE SCALE GENOMIC DNA]</scope>
    <source>
        <strain evidence="2 4">PL133</strain>
    </source>
</reference>
<keyword evidence="1" id="KW-1133">Transmembrane helix</keyword>
<dbReference type="RefSeq" id="WP_082881393.1">
    <property type="nucleotide sequence ID" value="NZ_LDJR01000056.1"/>
</dbReference>
<dbReference type="Proteomes" id="UP000053881">
    <property type="component" value="Unassembled WGS sequence"/>
</dbReference>
<sequence>MNGNKSRIWIGRIIYLILAILFTLCIFTQIYLAGMAIFMNPAVWLKHMMFVHLFGFNVPIFMLIFAFIGALPRWAYWQLFGIFTSIFLMYFSANMRTNFPWIGPLHVIIAILLLGLSCLVVGKTWTLIFRKK</sequence>
<dbReference type="STRING" id="217031.ABB05_15765"/>
<dbReference type="InterPro" id="IPR046192">
    <property type="entry name" value="DUF6220"/>
</dbReference>
<dbReference type="OrthoDB" id="165966at2"/>
<organism evidence="2 4">
    <name type="scientific">Lederbergia galactosidilytica</name>
    <dbReference type="NCBI Taxonomy" id="217031"/>
    <lineage>
        <taxon>Bacteria</taxon>
        <taxon>Bacillati</taxon>
        <taxon>Bacillota</taxon>
        <taxon>Bacilli</taxon>
        <taxon>Bacillales</taxon>
        <taxon>Bacillaceae</taxon>
        <taxon>Lederbergia</taxon>
    </lineage>
</organism>
<dbReference type="PATRIC" id="fig|217031.4.peg.1353"/>
<protein>
    <submittedName>
        <fullName evidence="2">Uncharacterized protein</fullName>
    </submittedName>
</protein>
<feature type="transmembrane region" description="Helical" evidence="1">
    <location>
        <begin position="75"/>
        <end position="93"/>
    </location>
</feature>
<keyword evidence="1" id="KW-0472">Membrane</keyword>